<dbReference type="InterPro" id="IPR004393">
    <property type="entry name" value="NadC"/>
</dbReference>
<evidence type="ECO:0000256" key="1">
    <source>
        <dbReference type="ARBA" id="ARBA00003237"/>
    </source>
</evidence>
<keyword evidence="16" id="KW-1185">Reference proteome</keyword>
<comment type="function">
    <text evidence="1">Involved in the catabolism of quinolinic acid (QA).</text>
</comment>
<dbReference type="FunFam" id="3.90.1170.20:FF:000001">
    <property type="entry name" value="Nicotinate-nucleotide diphosphorylase (Carboxylating)"/>
    <property type="match status" value="1"/>
</dbReference>
<evidence type="ECO:0000256" key="2">
    <source>
        <dbReference type="ARBA" id="ARBA00004893"/>
    </source>
</evidence>
<evidence type="ECO:0000256" key="3">
    <source>
        <dbReference type="ARBA" id="ARBA00009400"/>
    </source>
</evidence>
<dbReference type="InterPro" id="IPR027277">
    <property type="entry name" value="NadC/ModD"/>
</dbReference>
<evidence type="ECO:0000256" key="4">
    <source>
        <dbReference type="ARBA" id="ARBA00011218"/>
    </source>
</evidence>
<dbReference type="InterPro" id="IPR022412">
    <property type="entry name" value="Quinolinate_PRibosylTrfase_N"/>
</dbReference>
<dbReference type="OrthoDB" id="9782546at2"/>
<dbReference type="GO" id="GO:0009435">
    <property type="term" value="P:NAD+ biosynthetic process"/>
    <property type="evidence" value="ECO:0007669"/>
    <property type="project" value="InterPro"/>
</dbReference>
<sequence>MDLLLPDLPPPLVERAVEAALVEDLGRAGDVTSAATIPASASASAAIVARRPGVLAGIPLAAAAFRQMSREVAFEALIRDGTRLEPGDVVARIGGPARSILSAERVALNFLCHLSGVASATARFADAIAHTPARITCTRKTTPGLRSFEKYAVKCGGGSNHRYGLDDAVLIKDNHIAVCGSVAEAVRRARAFVGHLVRIEVEVDTLDQLREALEEKPDVVLLDNMAPEIMREAVAITAGRAVLEASGRITLETAAAVAESGVDYLSSGWITHSAPTLDLGLDIVVA</sequence>
<comment type="catalytic activity">
    <reaction evidence="10">
        <text>nicotinate beta-D-ribonucleotide + CO2 + diphosphate = quinolinate + 5-phospho-alpha-D-ribose 1-diphosphate + 2 H(+)</text>
        <dbReference type="Rhea" id="RHEA:12733"/>
        <dbReference type="ChEBI" id="CHEBI:15378"/>
        <dbReference type="ChEBI" id="CHEBI:16526"/>
        <dbReference type="ChEBI" id="CHEBI:29959"/>
        <dbReference type="ChEBI" id="CHEBI:33019"/>
        <dbReference type="ChEBI" id="CHEBI:57502"/>
        <dbReference type="ChEBI" id="CHEBI:58017"/>
        <dbReference type="EC" id="2.4.2.19"/>
    </reaction>
</comment>
<dbReference type="PANTHER" id="PTHR32179:SF3">
    <property type="entry name" value="NICOTINATE-NUCLEOTIDE PYROPHOSPHORYLASE [CARBOXYLATING]"/>
    <property type="match status" value="1"/>
</dbReference>
<dbReference type="PANTHER" id="PTHR32179">
    <property type="entry name" value="NICOTINATE-NUCLEOTIDE PYROPHOSPHORYLASE [CARBOXYLATING]"/>
    <property type="match status" value="1"/>
</dbReference>
<dbReference type="CDD" id="cd01572">
    <property type="entry name" value="QPRTase"/>
    <property type="match status" value="1"/>
</dbReference>
<dbReference type="RefSeq" id="WP_161140678.1">
    <property type="nucleotide sequence ID" value="NZ_SPKJ01000034.1"/>
</dbReference>
<evidence type="ECO:0000256" key="6">
    <source>
        <dbReference type="ARBA" id="ARBA00022642"/>
    </source>
</evidence>
<reference evidence="15" key="1">
    <citation type="submission" date="2019-03" db="EMBL/GenBank/DDBJ databases">
        <title>Afifella sp. nov., isolated from activated sludge.</title>
        <authorList>
            <person name="Li Q."/>
            <person name="Liu Y."/>
        </authorList>
    </citation>
    <scope>NUCLEOTIDE SEQUENCE</scope>
    <source>
        <strain evidence="15">L72</strain>
    </source>
</reference>
<proteinExistence type="inferred from homology"/>
<dbReference type="InterPro" id="IPR037128">
    <property type="entry name" value="Quinolinate_PRibosylTase_N_sf"/>
</dbReference>
<comment type="similarity">
    <text evidence="3 12">Belongs to the NadC/ModD family.</text>
</comment>
<keyword evidence="6" id="KW-0662">Pyridine nucleotide biosynthesis</keyword>
<dbReference type="FunFam" id="3.20.20.70:FF:000030">
    <property type="entry name" value="Nicotinate-nucleotide pyrophosphorylase, carboxylating"/>
    <property type="match status" value="1"/>
</dbReference>
<feature type="domain" description="Quinolinate phosphoribosyl transferase C-terminal" evidence="13">
    <location>
        <begin position="117"/>
        <end position="282"/>
    </location>
</feature>
<dbReference type="EC" id="2.4.2.19" evidence="5"/>
<dbReference type="PIRSF" id="PIRSF006250">
    <property type="entry name" value="NadC_ModD"/>
    <property type="match status" value="1"/>
</dbReference>
<evidence type="ECO:0000256" key="5">
    <source>
        <dbReference type="ARBA" id="ARBA00011944"/>
    </source>
</evidence>
<dbReference type="GO" id="GO:0034213">
    <property type="term" value="P:quinolinate catabolic process"/>
    <property type="evidence" value="ECO:0007669"/>
    <property type="project" value="TreeGrafter"/>
</dbReference>
<dbReference type="GO" id="GO:0004514">
    <property type="term" value="F:nicotinate-nucleotide diphosphorylase (carboxylating) activity"/>
    <property type="evidence" value="ECO:0007669"/>
    <property type="project" value="UniProtKB-EC"/>
</dbReference>
<comment type="pathway">
    <text evidence="2">Cofactor biosynthesis; NAD(+) biosynthesis; nicotinate D-ribonucleotide from quinolinate: step 1/1.</text>
</comment>
<evidence type="ECO:0000256" key="8">
    <source>
        <dbReference type="ARBA" id="ARBA00022679"/>
    </source>
</evidence>
<dbReference type="InterPro" id="IPR036068">
    <property type="entry name" value="Nicotinate_pribotase-like_C"/>
</dbReference>
<dbReference type="AlphaFoldDB" id="A0A964T5S3"/>
<dbReference type="SUPFAM" id="SSF54675">
    <property type="entry name" value="Nicotinate/Quinolinate PRTase N-terminal domain-like"/>
    <property type="match status" value="1"/>
</dbReference>
<dbReference type="InterPro" id="IPR013785">
    <property type="entry name" value="Aldolase_TIM"/>
</dbReference>
<evidence type="ECO:0000256" key="11">
    <source>
        <dbReference type="ARBA" id="ARBA00069173"/>
    </source>
</evidence>
<feature type="domain" description="Quinolinate phosphoribosyl transferase N-terminal" evidence="14">
    <location>
        <begin position="30"/>
        <end position="115"/>
    </location>
</feature>
<evidence type="ECO:0000313" key="15">
    <source>
        <dbReference type="EMBL" id="MYZ48329.1"/>
    </source>
</evidence>
<dbReference type="NCBIfam" id="TIGR00078">
    <property type="entry name" value="nadC"/>
    <property type="match status" value="1"/>
</dbReference>
<evidence type="ECO:0000256" key="12">
    <source>
        <dbReference type="PIRNR" id="PIRNR006250"/>
    </source>
</evidence>
<dbReference type="InterPro" id="IPR002638">
    <property type="entry name" value="Quinolinate_PRibosylTrfase_C"/>
</dbReference>
<evidence type="ECO:0000259" key="14">
    <source>
        <dbReference type="Pfam" id="PF02749"/>
    </source>
</evidence>
<name>A0A964T5S3_9HYPH</name>
<dbReference type="SUPFAM" id="SSF51690">
    <property type="entry name" value="Nicotinate/Quinolinate PRTase C-terminal domain-like"/>
    <property type="match status" value="1"/>
</dbReference>
<evidence type="ECO:0000313" key="16">
    <source>
        <dbReference type="Proteomes" id="UP000773614"/>
    </source>
</evidence>
<dbReference type="Gene3D" id="3.90.1170.20">
    <property type="entry name" value="Quinolinate phosphoribosyl transferase, N-terminal domain"/>
    <property type="match status" value="1"/>
</dbReference>
<dbReference type="Proteomes" id="UP000773614">
    <property type="component" value="Unassembled WGS sequence"/>
</dbReference>
<dbReference type="Pfam" id="PF01729">
    <property type="entry name" value="QRPTase_C"/>
    <property type="match status" value="1"/>
</dbReference>
<gene>
    <name evidence="15" type="ORF">E4O86_11475</name>
</gene>
<comment type="caution">
    <text evidence="15">The sequence shown here is derived from an EMBL/GenBank/DDBJ whole genome shotgun (WGS) entry which is preliminary data.</text>
</comment>
<dbReference type="Gene3D" id="3.20.20.70">
    <property type="entry name" value="Aldolase class I"/>
    <property type="match status" value="1"/>
</dbReference>
<keyword evidence="8 12" id="KW-0808">Transferase</keyword>
<evidence type="ECO:0000256" key="7">
    <source>
        <dbReference type="ARBA" id="ARBA00022676"/>
    </source>
</evidence>
<evidence type="ECO:0000256" key="10">
    <source>
        <dbReference type="ARBA" id="ARBA00047445"/>
    </source>
</evidence>
<dbReference type="GO" id="GO:0005737">
    <property type="term" value="C:cytoplasm"/>
    <property type="evidence" value="ECO:0007669"/>
    <property type="project" value="TreeGrafter"/>
</dbReference>
<dbReference type="EMBL" id="SPKJ01000034">
    <property type="protein sequence ID" value="MYZ48329.1"/>
    <property type="molecule type" value="Genomic_DNA"/>
</dbReference>
<accession>A0A964T5S3</accession>
<keyword evidence="7 12" id="KW-0328">Glycosyltransferase</keyword>
<evidence type="ECO:0000256" key="9">
    <source>
        <dbReference type="ARBA" id="ARBA00033102"/>
    </source>
</evidence>
<comment type="subunit">
    <text evidence="4">Hexamer formed by 3 homodimers.</text>
</comment>
<organism evidence="15 16">
    <name type="scientific">Propylenella binzhouense</name>
    <dbReference type="NCBI Taxonomy" id="2555902"/>
    <lineage>
        <taxon>Bacteria</taxon>
        <taxon>Pseudomonadati</taxon>
        <taxon>Pseudomonadota</taxon>
        <taxon>Alphaproteobacteria</taxon>
        <taxon>Hyphomicrobiales</taxon>
        <taxon>Propylenellaceae</taxon>
        <taxon>Propylenella</taxon>
    </lineage>
</organism>
<evidence type="ECO:0000259" key="13">
    <source>
        <dbReference type="Pfam" id="PF01729"/>
    </source>
</evidence>
<protein>
    <recommendedName>
        <fullName evidence="11">Probable nicotinate-nucleotide pyrophosphorylase [carboxylating]</fullName>
        <ecNumber evidence="5">2.4.2.19</ecNumber>
    </recommendedName>
    <alternativeName>
        <fullName evidence="9">Quinolinate phosphoribosyltransferase [decarboxylating]</fullName>
    </alternativeName>
</protein>
<dbReference type="Pfam" id="PF02749">
    <property type="entry name" value="QRPTase_N"/>
    <property type="match status" value="1"/>
</dbReference>